<evidence type="ECO:0000313" key="2">
    <source>
        <dbReference type="EMBL" id="CAD7283995.1"/>
    </source>
</evidence>
<keyword evidence="3" id="KW-1185">Reference proteome</keyword>
<dbReference type="EMBL" id="OA888685">
    <property type="protein sequence ID" value="CAD7283995.1"/>
    <property type="molecule type" value="Genomic_DNA"/>
</dbReference>
<sequence>MTATHHHSGLGLKAGSVSPLERVRRALGGGHSRDSSSDSSDGQQHHSHSLSRSPKFCGGGSVGGGGGRGLPHSSFSCPADLLSHGHGAGRAQGSGPLFGRCLSSYSPVGSVPPVLKMLCDFLEANGRMPTDDPNLSGNPLGSFSGFRDGCCL</sequence>
<feature type="compositionally biased region" description="Gly residues" evidence="1">
    <location>
        <begin position="57"/>
        <end position="69"/>
    </location>
</feature>
<accession>A0A7R9GIT2</accession>
<dbReference type="Proteomes" id="UP000678499">
    <property type="component" value="Unassembled WGS sequence"/>
</dbReference>
<protein>
    <submittedName>
        <fullName evidence="2">Uncharacterized protein</fullName>
    </submittedName>
</protein>
<organism evidence="2">
    <name type="scientific">Notodromas monacha</name>
    <dbReference type="NCBI Taxonomy" id="399045"/>
    <lineage>
        <taxon>Eukaryota</taxon>
        <taxon>Metazoa</taxon>
        <taxon>Ecdysozoa</taxon>
        <taxon>Arthropoda</taxon>
        <taxon>Crustacea</taxon>
        <taxon>Oligostraca</taxon>
        <taxon>Ostracoda</taxon>
        <taxon>Podocopa</taxon>
        <taxon>Podocopida</taxon>
        <taxon>Cypridocopina</taxon>
        <taxon>Cypridoidea</taxon>
        <taxon>Cyprididae</taxon>
        <taxon>Notodromas</taxon>
    </lineage>
</organism>
<feature type="region of interest" description="Disordered" evidence="1">
    <location>
        <begin position="1"/>
        <end position="69"/>
    </location>
</feature>
<dbReference type="AlphaFoldDB" id="A0A7R9GIT2"/>
<evidence type="ECO:0000313" key="3">
    <source>
        <dbReference type="Proteomes" id="UP000678499"/>
    </source>
</evidence>
<evidence type="ECO:0000256" key="1">
    <source>
        <dbReference type="SAM" id="MobiDB-lite"/>
    </source>
</evidence>
<gene>
    <name evidence="2" type="ORF">NMOB1V02_LOCUS11603</name>
</gene>
<proteinExistence type="predicted"/>
<dbReference type="EMBL" id="CAJPEX010006648">
    <property type="protein sequence ID" value="CAG0924147.1"/>
    <property type="molecule type" value="Genomic_DNA"/>
</dbReference>
<reference evidence="2" key="1">
    <citation type="submission" date="2020-11" db="EMBL/GenBank/DDBJ databases">
        <authorList>
            <person name="Tran Van P."/>
        </authorList>
    </citation>
    <scope>NUCLEOTIDE SEQUENCE</scope>
</reference>
<name>A0A7R9GIT2_9CRUS</name>